<dbReference type="KEGG" id="gaw:V144x_42150"/>
<evidence type="ECO:0008006" key="3">
    <source>
        <dbReference type="Google" id="ProtNLM"/>
    </source>
</evidence>
<dbReference type="Proteomes" id="UP000318704">
    <property type="component" value="Chromosome"/>
</dbReference>
<evidence type="ECO:0000313" key="2">
    <source>
        <dbReference type="Proteomes" id="UP000318704"/>
    </source>
</evidence>
<dbReference type="RefSeq" id="WP_144987591.1">
    <property type="nucleotide sequence ID" value="NZ_CP037920.1"/>
</dbReference>
<proteinExistence type="predicted"/>
<sequence length="165" mass="17517">MKLNLTHSYTHLTYPSRTVLSFVCVVLLSTYGCGDGHPKRSIVTGTVTYNGKPLSIGSLVFVPVGGGPSAQGKIDRNGFYEMGTFDDDDGVIPGNYKIMITALTSPGGSGLPEDAVDGNAGPVSVIPEWYGDLEKSGLQVTVKADEENTIDLPLTDDKPKDHITN</sequence>
<dbReference type="EMBL" id="CP037920">
    <property type="protein sequence ID" value="QDT98708.1"/>
    <property type="molecule type" value="Genomic_DNA"/>
</dbReference>
<accession>A0A517W0C9</accession>
<protein>
    <recommendedName>
        <fullName evidence="3">Carboxypeptidase regulatory-like domain-containing protein</fullName>
    </recommendedName>
</protein>
<reference evidence="1 2" key="1">
    <citation type="submission" date="2019-03" db="EMBL/GenBank/DDBJ databases">
        <title>Deep-cultivation of Planctomycetes and their phenomic and genomic characterization uncovers novel biology.</title>
        <authorList>
            <person name="Wiegand S."/>
            <person name="Jogler M."/>
            <person name="Boedeker C."/>
            <person name="Pinto D."/>
            <person name="Vollmers J."/>
            <person name="Rivas-Marin E."/>
            <person name="Kohn T."/>
            <person name="Peeters S.H."/>
            <person name="Heuer A."/>
            <person name="Rast P."/>
            <person name="Oberbeckmann S."/>
            <person name="Bunk B."/>
            <person name="Jeske O."/>
            <person name="Meyerdierks A."/>
            <person name="Storesund J.E."/>
            <person name="Kallscheuer N."/>
            <person name="Luecker S."/>
            <person name="Lage O.M."/>
            <person name="Pohl T."/>
            <person name="Merkel B.J."/>
            <person name="Hornburger P."/>
            <person name="Mueller R.-W."/>
            <person name="Bruemmer F."/>
            <person name="Labrenz M."/>
            <person name="Spormann A.M."/>
            <person name="Op den Camp H."/>
            <person name="Overmann J."/>
            <person name="Amann R."/>
            <person name="Jetten M.S.M."/>
            <person name="Mascher T."/>
            <person name="Medema M.H."/>
            <person name="Devos D.P."/>
            <person name="Kaster A.-K."/>
            <person name="Ovreas L."/>
            <person name="Rohde M."/>
            <person name="Galperin M.Y."/>
            <person name="Jogler C."/>
        </authorList>
    </citation>
    <scope>NUCLEOTIDE SEQUENCE [LARGE SCALE GENOMIC DNA]</scope>
    <source>
        <strain evidence="1 2">V144</strain>
    </source>
</reference>
<name>A0A517W0C9_9PLAN</name>
<dbReference type="PROSITE" id="PS51257">
    <property type="entry name" value="PROKAR_LIPOPROTEIN"/>
    <property type="match status" value="1"/>
</dbReference>
<gene>
    <name evidence="1" type="ORF">V144x_42150</name>
</gene>
<dbReference type="AlphaFoldDB" id="A0A517W0C9"/>
<organism evidence="1 2">
    <name type="scientific">Gimesia aquarii</name>
    <dbReference type="NCBI Taxonomy" id="2527964"/>
    <lineage>
        <taxon>Bacteria</taxon>
        <taxon>Pseudomonadati</taxon>
        <taxon>Planctomycetota</taxon>
        <taxon>Planctomycetia</taxon>
        <taxon>Planctomycetales</taxon>
        <taxon>Planctomycetaceae</taxon>
        <taxon>Gimesia</taxon>
    </lineage>
</organism>
<evidence type="ECO:0000313" key="1">
    <source>
        <dbReference type="EMBL" id="QDT98708.1"/>
    </source>
</evidence>